<feature type="transmembrane region" description="Helical" evidence="2">
    <location>
        <begin position="191"/>
        <end position="209"/>
    </location>
</feature>
<name>A0AAD7IN28_9AGAR</name>
<feature type="transmembrane region" description="Helical" evidence="2">
    <location>
        <begin position="273"/>
        <end position="299"/>
    </location>
</feature>
<comment type="caution">
    <text evidence="3">The sequence shown here is derived from an EMBL/GenBank/DDBJ whole genome shotgun (WGS) entry which is preliminary data.</text>
</comment>
<keyword evidence="4" id="KW-1185">Reference proteome</keyword>
<dbReference type="AlphaFoldDB" id="A0AAD7IN28"/>
<accession>A0AAD7IN28</accession>
<gene>
    <name evidence="3" type="ORF">DFH07DRAFT_1062865</name>
</gene>
<sequence length="391" mass="43665">MADTFTATSTGVEILVQIPPQMHLSTDTSDIPEGSSTSIASPVRAGLKFRSGDAPKRTLTSDLECGGPSELPSSSGDPDDPRRPAWRFLVDTMQNMLLLGIWVLSFAWIAFLFLSGNLDQIFFVFLLCRPQAIAVELAPLFERARNCRDEASPLACPWDRHPLDESLPRPLLELRESWGNYLEEKIKEWRGCTTVVVFLSAFALCIIQIPDRNDPTTRVLAYVTFSVMFFCLLVTRGFFPSHLDNKNAKDVHFAYHFLQHAEDELTSIWNIHVLLSMSTASTGWVTLLSISTFACVYYNDTKTTGTSDEVIPLRFWQMVLARVVMVALLLATVLCLIWMHVTLKKYGDAVKHAHPNPLPDPSPVEAELQERGSDAVQDHAIPILTTAEPST</sequence>
<dbReference type="Proteomes" id="UP001215280">
    <property type="component" value="Unassembled WGS sequence"/>
</dbReference>
<evidence type="ECO:0000313" key="4">
    <source>
        <dbReference type="Proteomes" id="UP001215280"/>
    </source>
</evidence>
<protein>
    <recommendedName>
        <fullName evidence="5">Transmembrane protein</fullName>
    </recommendedName>
</protein>
<proteinExistence type="predicted"/>
<reference evidence="3" key="1">
    <citation type="submission" date="2023-03" db="EMBL/GenBank/DDBJ databases">
        <title>Massive genome expansion in bonnet fungi (Mycena s.s.) driven by repeated elements and novel gene families across ecological guilds.</title>
        <authorList>
            <consortium name="Lawrence Berkeley National Laboratory"/>
            <person name="Harder C.B."/>
            <person name="Miyauchi S."/>
            <person name="Viragh M."/>
            <person name="Kuo A."/>
            <person name="Thoen E."/>
            <person name="Andreopoulos B."/>
            <person name="Lu D."/>
            <person name="Skrede I."/>
            <person name="Drula E."/>
            <person name="Henrissat B."/>
            <person name="Morin E."/>
            <person name="Kohler A."/>
            <person name="Barry K."/>
            <person name="LaButti K."/>
            <person name="Morin E."/>
            <person name="Salamov A."/>
            <person name="Lipzen A."/>
            <person name="Mereny Z."/>
            <person name="Hegedus B."/>
            <person name="Baldrian P."/>
            <person name="Stursova M."/>
            <person name="Weitz H."/>
            <person name="Taylor A."/>
            <person name="Grigoriev I.V."/>
            <person name="Nagy L.G."/>
            <person name="Martin F."/>
            <person name="Kauserud H."/>
        </authorList>
    </citation>
    <scope>NUCLEOTIDE SEQUENCE</scope>
    <source>
        <strain evidence="3">CBHHK188m</strain>
    </source>
</reference>
<feature type="transmembrane region" description="Helical" evidence="2">
    <location>
        <begin position="221"/>
        <end position="239"/>
    </location>
</feature>
<evidence type="ECO:0000256" key="1">
    <source>
        <dbReference type="SAM" id="MobiDB-lite"/>
    </source>
</evidence>
<keyword evidence="2" id="KW-0472">Membrane</keyword>
<feature type="transmembrane region" description="Helical" evidence="2">
    <location>
        <begin position="96"/>
        <end position="115"/>
    </location>
</feature>
<keyword evidence="2" id="KW-1133">Transmembrane helix</keyword>
<evidence type="ECO:0000313" key="3">
    <source>
        <dbReference type="EMBL" id="KAJ7746915.1"/>
    </source>
</evidence>
<organism evidence="3 4">
    <name type="scientific">Mycena maculata</name>
    <dbReference type="NCBI Taxonomy" id="230809"/>
    <lineage>
        <taxon>Eukaryota</taxon>
        <taxon>Fungi</taxon>
        <taxon>Dikarya</taxon>
        <taxon>Basidiomycota</taxon>
        <taxon>Agaricomycotina</taxon>
        <taxon>Agaricomycetes</taxon>
        <taxon>Agaricomycetidae</taxon>
        <taxon>Agaricales</taxon>
        <taxon>Marasmiineae</taxon>
        <taxon>Mycenaceae</taxon>
        <taxon>Mycena</taxon>
    </lineage>
</organism>
<keyword evidence="2" id="KW-0812">Transmembrane</keyword>
<feature type="region of interest" description="Disordered" evidence="1">
    <location>
        <begin position="52"/>
        <end position="80"/>
    </location>
</feature>
<dbReference type="EMBL" id="JARJLG010000096">
    <property type="protein sequence ID" value="KAJ7746915.1"/>
    <property type="molecule type" value="Genomic_DNA"/>
</dbReference>
<feature type="transmembrane region" description="Helical" evidence="2">
    <location>
        <begin position="319"/>
        <end position="341"/>
    </location>
</feature>
<evidence type="ECO:0000256" key="2">
    <source>
        <dbReference type="SAM" id="Phobius"/>
    </source>
</evidence>
<evidence type="ECO:0008006" key="5">
    <source>
        <dbReference type="Google" id="ProtNLM"/>
    </source>
</evidence>